<dbReference type="EMBL" id="JACHND010000001">
    <property type="protein sequence ID" value="MBB4699391.1"/>
    <property type="molecule type" value="Genomic_DNA"/>
</dbReference>
<dbReference type="RefSeq" id="WP_184876880.1">
    <property type="nucleotide sequence ID" value="NZ_BOOV01000051.1"/>
</dbReference>
<dbReference type="InterPro" id="IPR039569">
    <property type="entry name" value="FAS1-like_DH_region"/>
</dbReference>
<name>A0A7W7D3E0_9ACTN</name>
<dbReference type="Pfam" id="PF01575">
    <property type="entry name" value="MaoC_dehydratas"/>
    <property type="match status" value="1"/>
</dbReference>
<organism evidence="5 6">
    <name type="scientific">Sphaerisporangium siamense</name>
    <dbReference type="NCBI Taxonomy" id="795645"/>
    <lineage>
        <taxon>Bacteria</taxon>
        <taxon>Bacillati</taxon>
        <taxon>Actinomycetota</taxon>
        <taxon>Actinomycetes</taxon>
        <taxon>Streptosporangiales</taxon>
        <taxon>Streptosporangiaceae</taxon>
        <taxon>Sphaerisporangium</taxon>
    </lineage>
</organism>
<accession>A0A7W7D3E0</accession>
<evidence type="ECO:0000256" key="1">
    <source>
        <dbReference type="ARBA" id="ARBA00005254"/>
    </source>
</evidence>
<feature type="domain" description="FAS1-like dehydratase" evidence="4">
    <location>
        <begin position="54"/>
        <end position="126"/>
    </location>
</feature>
<comment type="caution">
    <text evidence="5">The sequence shown here is derived from an EMBL/GenBank/DDBJ whole genome shotgun (WGS) entry which is preliminary data.</text>
</comment>
<dbReference type="InterPro" id="IPR002539">
    <property type="entry name" value="MaoC-like_dom"/>
</dbReference>
<reference evidence="5 6" key="1">
    <citation type="submission" date="2020-08" db="EMBL/GenBank/DDBJ databases">
        <title>Sequencing the genomes of 1000 actinobacteria strains.</title>
        <authorList>
            <person name="Klenk H.-P."/>
        </authorList>
    </citation>
    <scope>NUCLEOTIDE SEQUENCE [LARGE SCALE GENOMIC DNA]</scope>
    <source>
        <strain evidence="5 6">DSM 45784</strain>
    </source>
</reference>
<dbReference type="Proteomes" id="UP000542210">
    <property type="component" value="Unassembled WGS sequence"/>
</dbReference>
<evidence type="ECO:0000259" key="4">
    <source>
        <dbReference type="Pfam" id="PF13452"/>
    </source>
</evidence>
<evidence type="ECO:0000313" key="6">
    <source>
        <dbReference type="Proteomes" id="UP000542210"/>
    </source>
</evidence>
<evidence type="ECO:0000256" key="2">
    <source>
        <dbReference type="SAM" id="MobiDB-lite"/>
    </source>
</evidence>
<keyword evidence="6" id="KW-1185">Reference proteome</keyword>
<gene>
    <name evidence="5" type="ORF">BJ982_000935</name>
</gene>
<feature type="domain" description="MaoC-like" evidence="3">
    <location>
        <begin position="172"/>
        <end position="247"/>
    </location>
</feature>
<protein>
    <submittedName>
        <fullName evidence="5">Acyl dehydratase</fullName>
    </submittedName>
</protein>
<dbReference type="Gene3D" id="3.10.129.10">
    <property type="entry name" value="Hotdog Thioesterase"/>
    <property type="match status" value="2"/>
</dbReference>
<feature type="region of interest" description="Disordered" evidence="2">
    <location>
        <begin position="138"/>
        <end position="162"/>
    </location>
</feature>
<evidence type="ECO:0000259" key="3">
    <source>
        <dbReference type="Pfam" id="PF01575"/>
    </source>
</evidence>
<proteinExistence type="inferred from homology"/>
<evidence type="ECO:0000313" key="5">
    <source>
        <dbReference type="EMBL" id="MBB4699391.1"/>
    </source>
</evidence>
<dbReference type="InterPro" id="IPR029069">
    <property type="entry name" value="HotDog_dom_sf"/>
</dbReference>
<comment type="similarity">
    <text evidence="1">Belongs to the enoyl-CoA hydratase/isomerase family.</text>
</comment>
<dbReference type="AlphaFoldDB" id="A0A7W7D3E0"/>
<sequence length="295" mass="32440">MSEAVESQPQSRPQAETGWEIFVCDEWRARVLQEITGLDGPPYADGHVPFPALLPPTFLVAHRTDPAAMGVPDAPVRLNAGNWCRWEAPVMPGEILERRTVIESVTTKPGRDSELTFYQLATTYRRRMTHDVVARTSTTTIRTGARQGRGGSGHRTRPPSDAMPVIEVVPSSREVVRYAAATDDFYEVHYDHAFARARGLPGTITHGLLKLAYLARAAVQWGGRGTFVRELSASYRGMDRVGAPFRVLARTDDGAGDGPSRHLTLYGVSADGMVSTLGRAVIERTEGEDGQWLRD</sequence>
<dbReference type="Pfam" id="PF13452">
    <property type="entry name" value="FAS1_DH_region"/>
    <property type="match status" value="1"/>
</dbReference>
<dbReference type="SUPFAM" id="SSF54637">
    <property type="entry name" value="Thioesterase/thiol ester dehydrase-isomerase"/>
    <property type="match status" value="2"/>
</dbReference>